<sequence length="258" mass="28758">MNKRAFAWGRVAASDPEALARIVDRQERAPAQEEMSFDELVAQRSSELTSYQDAAYARRYLDIVARARAAERRVKPDSEDFARAVAIGAYRLMAYKDEYEVARLYAEPAFMASLNAQFSKAEKISLWLAPPLFTATDPKTGRPIKRKFGPWILKAMGGLAKFRRLRGTFADPFGYTHERRSERALAAEFLVDVTLLSEGLSVANHARAVALAELAQEVRGFGPVKEAAMKKYAESRASLQAAPVVHRHSDQLPAVRVA</sequence>
<reference evidence="2" key="1">
    <citation type="submission" date="2023-06" db="EMBL/GenBank/DDBJ databases">
        <authorList>
            <person name="Jiang Y."/>
            <person name="Liu Q."/>
        </authorList>
    </citation>
    <scope>NUCLEOTIDE SEQUENCE</scope>
    <source>
        <strain evidence="2">CGMCC 1.12090</strain>
    </source>
</reference>
<evidence type="ECO:0000313" key="3">
    <source>
        <dbReference type="Proteomes" id="UP001169027"/>
    </source>
</evidence>
<feature type="domain" description="DUF6537" evidence="1">
    <location>
        <begin position="38"/>
        <end position="236"/>
    </location>
</feature>
<comment type="caution">
    <text evidence="2">The sequence shown here is derived from an EMBL/GenBank/DDBJ whole genome shotgun (WGS) entry which is preliminary data.</text>
</comment>
<dbReference type="EMBL" id="JAUKVY010000085">
    <property type="protein sequence ID" value="MDO1538139.1"/>
    <property type="molecule type" value="Genomic_DNA"/>
</dbReference>
<dbReference type="InterPro" id="IPR046667">
    <property type="entry name" value="DUF6537"/>
</dbReference>
<accession>A0ABT8SGX1</accession>
<dbReference type="RefSeq" id="WP_301816543.1">
    <property type="nucleotide sequence ID" value="NZ_JAUJZH010000085.1"/>
</dbReference>
<name>A0ABT8SGX1_9BURK</name>
<dbReference type="Pfam" id="PF20169">
    <property type="entry name" value="DUF6537"/>
    <property type="match status" value="1"/>
</dbReference>
<organism evidence="2 3">
    <name type="scientific">Variovorax ginsengisoli</name>
    <dbReference type="NCBI Taxonomy" id="363844"/>
    <lineage>
        <taxon>Bacteria</taxon>
        <taxon>Pseudomonadati</taxon>
        <taxon>Pseudomonadota</taxon>
        <taxon>Betaproteobacteria</taxon>
        <taxon>Burkholderiales</taxon>
        <taxon>Comamonadaceae</taxon>
        <taxon>Variovorax</taxon>
    </lineage>
</organism>
<proteinExistence type="predicted"/>
<evidence type="ECO:0000259" key="1">
    <source>
        <dbReference type="Pfam" id="PF20169"/>
    </source>
</evidence>
<keyword evidence="3" id="KW-1185">Reference proteome</keyword>
<gene>
    <name evidence="2" type="ORF">Q2T77_38595</name>
</gene>
<dbReference type="Proteomes" id="UP001169027">
    <property type="component" value="Unassembled WGS sequence"/>
</dbReference>
<evidence type="ECO:0000313" key="2">
    <source>
        <dbReference type="EMBL" id="MDO1538139.1"/>
    </source>
</evidence>
<protein>
    <recommendedName>
        <fullName evidence="1">DUF6537 domain-containing protein</fullName>
    </recommendedName>
</protein>